<feature type="transmembrane region" description="Helical" evidence="1">
    <location>
        <begin position="216"/>
        <end position="234"/>
    </location>
</feature>
<feature type="transmembrane region" description="Helical" evidence="1">
    <location>
        <begin position="37"/>
        <end position="59"/>
    </location>
</feature>
<evidence type="ECO:0000313" key="3">
    <source>
        <dbReference type="Proteomes" id="UP000320813"/>
    </source>
</evidence>
<gene>
    <name evidence="2" type="ORF">EVJ47_01010</name>
</gene>
<keyword evidence="1" id="KW-0812">Transmembrane</keyword>
<feature type="transmembrane region" description="Helical" evidence="1">
    <location>
        <begin position="126"/>
        <end position="148"/>
    </location>
</feature>
<organism evidence="2 3">
    <name type="scientific">Candidatus Acidulodesulfobacterium ferriphilum</name>
    <dbReference type="NCBI Taxonomy" id="2597223"/>
    <lineage>
        <taxon>Bacteria</taxon>
        <taxon>Deltaproteobacteria</taxon>
        <taxon>Candidatus Acidulodesulfobacterales</taxon>
        <taxon>Candidatus Acidulodesulfobacterium</taxon>
    </lineage>
</organism>
<keyword evidence="1" id="KW-1133">Transmembrane helix</keyword>
<dbReference type="AlphaFoldDB" id="A0A519BC93"/>
<dbReference type="InterPro" id="IPR031594">
    <property type="entry name" value="OFeT_1"/>
</dbReference>
<keyword evidence="1" id="KW-0472">Membrane</keyword>
<evidence type="ECO:0000256" key="1">
    <source>
        <dbReference type="SAM" id="Phobius"/>
    </source>
</evidence>
<feature type="transmembrane region" description="Helical" evidence="1">
    <location>
        <begin position="6"/>
        <end position="30"/>
    </location>
</feature>
<protein>
    <recommendedName>
        <fullName evidence="4">GDT1 family protein</fullName>
    </recommendedName>
</protein>
<reference evidence="2 3" key="1">
    <citation type="submission" date="2019-01" db="EMBL/GenBank/DDBJ databases">
        <title>Insights into ecological role of a new deltaproteobacterial order Candidatus Sinidesulfobacterales (Sva0485) by metagenomics and metatranscriptomics.</title>
        <authorList>
            <person name="Tan S."/>
            <person name="Liu J."/>
            <person name="Fang Y."/>
            <person name="Hedlund B.P."/>
            <person name="Lian Z.H."/>
            <person name="Huang L.Y."/>
            <person name="Li J.T."/>
            <person name="Huang L.N."/>
            <person name="Li W.J."/>
            <person name="Jiang H.C."/>
            <person name="Dong H.L."/>
            <person name="Shu W.S."/>
        </authorList>
    </citation>
    <scope>NUCLEOTIDE SEQUENCE [LARGE SCALE GENOMIC DNA]</scope>
    <source>
        <strain evidence="2">AP3</strain>
    </source>
</reference>
<accession>A0A519BC93</accession>
<dbReference type="EMBL" id="SGBD01000001">
    <property type="protein sequence ID" value="RZD14895.1"/>
    <property type="molecule type" value="Genomic_DNA"/>
</dbReference>
<feature type="transmembrane region" description="Helical" evidence="1">
    <location>
        <begin position="185"/>
        <end position="204"/>
    </location>
</feature>
<feature type="transmembrane region" description="Helical" evidence="1">
    <location>
        <begin position="154"/>
        <end position="173"/>
    </location>
</feature>
<comment type="caution">
    <text evidence="2">The sequence shown here is derived from an EMBL/GenBank/DDBJ whole genome shotgun (WGS) entry which is preliminary data.</text>
</comment>
<dbReference type="Pfam" id="PF16955">
    <property type="entry name" value="OFeT_1"/>
    <property type="match status" value="1"/>
</dbReference>
<evidence type="ECO:0000313" key="2">
    <source>
        <dbReference type="EMBL" id="RZD14895.1"/>
    </source>
</evidence>
<evidence type="ECO:0008006" key="4">
    <source>
        <dbReference type="Google" id="ProtNLM"/>
    </source>
</evidence>
<feature type="transmembrane region" description="Helical" evidence="1">
    <location>
        <begin position="71"/>
        <end position="95"/>
    </location>
</feature>
<dbReference type="Proteomes" id="UP000320813">
    <property type="component" value="Unassembled WGS sequence"/>
</dbReference>
<name>A0A519BC93_9DELT</name>
<sequence>MNLSILIFIAVFSVAVIELSEVAAIIFVVGEDIGLSSALAGGIAGFFGSLLILFIGGITLIRSVPISTVKLIIAVILLAIGLYFSYKLLSFIFYLTPFSSKLGGKPLFKKMETASVTHKKCSPKSFFVAFSAVIVEAFEVGVVAVPFAITDNQWIPVISSLVISSCLILILSLHLRKYFKKIPSHWIKGIASVLLISFAIYWGFQGLKINIEDEDLILIIPAVGVVLFILSLLLDKIGYKVKNRKGNLA</sequence>
<proteinExistence type="predicted"/>